<organism evidence="1 2">
    <name type="scientific">Candidatus Sulfurimonas marisnigri</name>
    <dbReference type="NCBI Taxonomy" id="2740405"/>
    <lineage>
        <taxon>Bacteria</taxon>
        <taxon>Pseudomonadati</taxon>
        <taxon>Campylobacterota</taxon>
        <taxon>Epsilonproteobacteria</taxon>
        <taxon>Campylobacterales</taxon>
        <taxon>Sulfurimonadaceae</taxon>
        <taxon>Sulfurimonas</taxon>
    </lineage>
</organism>
<evidence type="ECO:0008006" key="3">
    <source>
        <dbReference type="Google" id="ProtNLM"/>
    </source>
</evidence>
<keyword evidence="2" id="KW-1185">Reference proteome</keyword>
<sequence>MSTCRKAIALITTLFFIMAITVSIGVGLKYVNEASIEVNSENFMIQTSVIIDDVLTMLKNSKELESIVGEKSQEALFTFLSQSSFIPFESSGLKINLEFSSARSRFNPNTLADGNSTQVDSPRVQALREYMSENMVDNIYVDILLDSMSGVKEDFSYNTEIFNEKPYLFRDYIASSKHLDELNSFYMQAIQENSLKNINFENLFYFSSDRSTIIDLNYATADVWELMLGCTKERAKTIAVDRGYWNKIEDIDLQEDEKEMLERFNPSYFEPYIDVRVEILQNNKRANIRFEYNIKTKKGSNFNYDI</sequence>
<evidence type="ECO:0000313" key="1">
    <source>
        <dbReference type="EMBL" id="QOY53914.1"/>
    </source>
</evidence>
<proteinExistence type="predicted"/>
<dbReference type="RefSeq" id="WP_194365766.1">
    <property type="nucleotide sequence ID" value="NZ_CP054493.1"/>
</dbReference>
<accession>A0A7S7M0F1</accession>
<dbReference type="AlphaFoldDB" id="A0A7S7M0F1"/>
<dbReference type="Proteomes" id="UP000593836">
    <property type="component" value="Chromosome"/>
</dbReference>
<dbReference type="KEGG" id="smas:HUE87_08400"/>
<evidence type="ECO:0000313" key="2">
    <source>
        <dbReference type="Proteomes" id="UP000593836"/>
    </source>
</evidence>
<dbReference type="EMBL" id="CP054493">
    <property type="protein sequence ID" value="QOY53914.1"/>
    <property type="molecule type" value="Genomic_DNA"/>
</dbReference>
<gene>
    <name evidence="1" type="ORF">HUE87_08400</name>
</gene>
<protein>
    <recommendedName>
        <fullName evidence="3">Type II secretion system protein K</fullName>
    </recommendedName>
</protein>
<name>A0A7S7M0F1_9BACT</name>
<reference evidence="1 2" key="1">
    <citation type="submission" date="2020-05" db="EMBL/GenBank/DDBJ databases">
        <title>Sulfurimonas marisnigri, sp. nov., and Sulfurimonas baltica, sp. nov., manganese oxide reducing chemolithoautotrophs of the class Epsilonproteobacteria isolated from the pelagic redoxclines of the Black and Baltic Seas and emended description of the genus Sulfurimonas.</title>
        <authorList>
            <person name="Henkel J.V."/>
            <person name="Laudan C."/>
            <person name="Werner J."/>
            <person name="Neu T."/>
            <person name="Plewe S."/>
            <person name="Sproer C."/>
            <person name="Bunk B."/>
            <person name="Schulz-Vogt H.N."/>
        </authorList>
    </citation>
    <scope>NUCLEOTIDE SEQUENCE [LARGE SCALE GENOMIC DNA]</scope>
    <source>
        <strain evidence="1 2">SoZ1</strain>
    </source>
</reference>